<organism evidence="7 8">
    <name type="scientific">Tunturiibacter lichenicola</name>
    <dbReference type="NCBI Taxonomy" id="2051959"/>
    <lineage>
        <taxon>Bacteria</taxon>
        <taxon>Pseudomonadati</taxon>
        <taxon>Acidobacteriota</taxon>
        <taxon>Terriglobia</taxon>
        <taxon>Terriglobales</taxon>
        <taxon>Acidobacteriaceae</taxon>
        <taxon>Tunturiibacter</taxon>
    </lineage>
</organism>
<gene>
    <name evidence="7" type="ORF">HDF10_003117</name>
</gene>
<evidence type="ECO:0000313" key="8">
    <source>
        <dbReference type="Proteomes" id="UP000569092"/>
    </source>
</evidence>
<dbReference type="GO" id="GO:0032993">
    <property type="term" value="C:protein-DNA complex"/>
    <property type="evidence" value="ECO:0007669"/>
    <property type="project" value="TreeGrafter"/>
</dbReference>
<dbReference type="Pfam" id="PF03466">
    <property type="entry name" value="LysR_substrate"/>
    <property type="match status" value="1"/>
</dbReference>
<dbReference type="InterPro" id="IPR036390">
    <property type="entry name" value="WH_DNA-bd_sf"/>
</dbReference>
<dbReference type="PRINTS" id="PR00039">
    <property type="entry name" value="HTHLYSR"/>
</dbReference>
<accession>A0A7W8JBS1</accession>
<dbReference type="GO" id="GO:0003700">
    <property type="term" value="F:DNA-binding transcription factor activity"/>
    <property type="evidence" value="ECO:0007669"/>
    <property type="project" value="InterPro"/>
</dbReference>
<reference evidence="7 8" key="1">
    <citation type="submission" date="2020-08" db="EMBL/GenBank/DDBJ databases">
        <title>Genomic Encyclopedia of Type Strains, Phase IV (KMG-V): Genome sequencing to study the core and pangenomes of soil and plant-associated prokaryotes.</title>
        <authorList>
            <person name="Whitman W."/>
        </authorList>
    </citation>
    <scope>NUCLEOTIDE SEQUENCE [LARGE SCALE GENOMIC DNA]</scope>
    <source>
        <strain evidence="7 8">M8US30</strain>
    </source>
</reference>
<dbReference type="PANTHER" id="PTHR30346">
    <property type="entry name" value="TRANSCRIPTIONAL DUAL REGULATOR HCAR-RELATED"/>
    <property type="match status" value="1"/>
</dbReference>
<dbReference type="InterPro" id="IPR000847">
    <property type="entry name" value="LysR_HTH_N"/>
</dbReference>
<dbReference type="InterPro" id="IPR005119">
    <property type="entry name" value="LysR_subst-bd"/>
</dbReference>
<dbReference type="Proteomes" id="UP000569092">
    <property type="component" value="Unassembled WGS sequence"/>
</dbReference>
<name>A0A7W8JBS1_9BACT</name>
<keyword evidence="2" id="KW-0805">Transcription regulation</keyword>
<dbReference type="Gene3D" id="3.40.190.290">
    <property type="match status" value="1"/>
</dbReference>
<evidence type="ECO:0000256" key="3">
    <source>
        <dbReference type="ARBA" id="ARBA00023125"/>
    </source>
</evidence>
<comment type="caution">
    <text evidence="7">The sequence shown here is derived from an EMBL/GenBank/DDBJ whole genome shotgun (WGS) entry which is preliminary data.</text>
</comment>
<feature type="domain" description="HTH lysR-type" evidence="6">
    <location>
        <begin position="5"/>
        <end position="62"/>
    </location>
</feature>
<proteinExistence type="inferred from homology"/>
<dbReference type="CDD" id="cd05466">
    <property type="entry name" value="PBP2_LTTR_substrate"/>
    <property type="match status" value="1"/>
</dbReference>
<comment type="similarity">
    <text evidence="1">Belongs to the LysR transcriptional regulatory family.</text>
</comment>
<evidence type="ECO:0000256" key="4">
    <source>
        <dbReference type="ARBA" id="ARBA00023163"/>
    </source>
</evidence>
<dbReference type="Pfam" id="PF00126">
    <property type="entry name" value="HTH_1"/>
    <property type="match status" value="1"/>
</dbReference>
<protein>
    <submittedName>
        <fullName evidence="7">DNA-binding transcriptional LysR family regulator</fullName>
    </submittedName>
</protein>
<dbReference type="PANTHER" id="PTHR30346:SF28">
    <property type="entry name" value="HTH-TYPE TRANSCRIPTIONAL REGULATOR CYNR"/>
    <property type="match status" value="1"/>
</dbReference>
<dbReference type="AlphaFoldDB" id="A0A7W8JBS1"/>
<dbReference type="FunFam" id="1.10.10.10:FF:000001">
    <property type="entry name" value="LysR family transcriptional regulator"/>
    <property type="match status" value="1"/>
</dbReference>
<feature type="region of interest" description="Disordered" evidence="5">
    <location>
        <begin position="294"/>
        <end position="317"/>
    </location>
</feature>
<evidence type="ECO:0000259" key="6">
    <source>
        <dbReference type="PROSITE" id="PS50931"/>
    </source>
</evidence>
<keyword evidence="4" id="KW-0804">Transcription</keyword>
<dbReference type="Gene3D" id="1.10.10.10">
    <property type="entry name" value="Winged helix-like DNA-binding domain superfamily/Winged helix DNA-binding domain"/>
    <property type="match status" value="1"/>
</dbReference>
<dbReference type="SUPFAM" id="SSF46785">
    <property type="entry name" value="Winged helix' DNA-binding domain"/>
    <property type="match status" value="1"/>
</dbReference>
<evidence type="ECO:0000256" key="5">
    <source>
        <dbReference type="SAM" id="MobiDB-lite"/>
    </source>
</evidence>
<dbReference type="InterPro" id="IPR036388">
    <property type="entry name" value="WH-like_DNA-bd_sf"/>
</dbReference>
<dbReference type="GO" id="GO:0003677">
    <property type="term" value="F:DNA binding"/>
    <property type="evidence" value="ECO:0007669"/>
    <property type="project" value="UniProtKB-KW"/>
</dbReference>
<dbReference type="SUPFAM" id="SSF53850">
    <property type="entry name" value="Periplasmic binding protein-like II"/>
    <property type="match status" value="1"/>
</dbReference>
<evidence type="ECO:0000256" key="1">
    <source>
        <dbReference type="ARBA" id="ARBA00009437"/>
    </source>
</evidence>
<sequence>MSDIVEFRHLKYIVAIAETANFTRAAERLFLSQPSLSRQIKDLEEEIGFPIFQRTREGVRITPVGQMVVDYAISALSGRLQILNIAKEVYLGKIPSLRVGFSSFVNSRHLQSFRSNYDKLFPQCGMSMAGGYTAQILQRLERNELDCAVLPLPIIGTEWIVNQFSSSCLVACMRSDDSLAINNTVSLEELVPRLTIFRDPEGHPSAHARLKEMFAEEGYTIHILCSAITPHDIQLLVRDGYGIALVCEDTQIDSQLTTRRISGVTWTCDTAFVYSVNARHPALPFIAQTLLNKPEQHRRKEKSATRPQLPLKFDQTG</sequence>
<keyword evidence="3 7" id="KW-0238">DNA-binding</keyword>
<evidence type="ECO:0000313" key="7">
    <source>
        <dbReference type="EMBL" id="MBB5345126.1"/>
    </source>
</evidence>
<evidence type="ECO:0000256" key="2">
    <source>
        <dbReference type="ARBA" id="ARBA00023015"/>
    </source>
</evidence>
<dbReference type="EMBL" id="JACHDZ010000005">
    <property type="protein sequence ID" value="MBB5345126.1"/>
    <property type="molecule type" value="Genomic_DNA"/>
</dbReference>
<dbReference type="PROSITE" id="PS50931">
    <property type="entry name" value="HTH_LYSR"/>
    <property type="match status" value="1"/>
</dbReference>